<proteinExistence type="predicted"/>
<accession>A0A5C4SKF0</accession>
<keyword evidence="1" id="KW-0812">Transmembrane</keyword>
<name>A0A5C4SKF0_9FLAO</name>
<organism evidence="2 3">
    <name type="scientific">Allotamlana fucoidanivorans</name>
    <dbReference type="NCBI Taxonomy" id="2583814"/>
    <lineage>
        <taxon>Bacteria</taxon>
        <taxon>Pseudomonadati</taxon>
        <taxon>Bacteroidota</taxon>
        <taxon>Flavobacteriia</taxon>
        <taxon>Flavobacteriales</taxon>
        <taxon>Flavobacteriaceae</taxon>
        <taxon>Allotamlana</taxon>
    </lineage>
</organism>
<feature type="transmembrane region" description="Helical" evidence="1">
    <location>
        <begin position="38"/>
        <end position="61"/>
    </location>
</feature>
<gene>
    <name evidence="2" type="ORF">FGF67_10045</name>
</gene>
<reference evidence="2 3" key="1">
    <citation type="submission" date="2019-05" db="EMBL/GenBank/DDBJ databases">
        <title>Tamlana fucoidanivorans sp. nov., isolated from the surface of algae collected from Fujian province in China.</title>
        <authorList>
            <person name="Li J."/>
        </authorList>
    </citation>
    <scope>NUCLEOTIDE SEQUENCE [LARGE SCALE GENOMIC DNA]</scope>
    <source>
        <strain evidence="2 3">CW2-9</strain>
    </source>
</reference>
<comment type="caution">
    <text evidence="2">The sequence shown here is derived from an EMBL/GenBank/DDBJ whole genome shotgun (WGS) entry which is preliminary data.</text>
</comment>
<keyword evidence="3" id="KW-1185">Reference proteome</keyword>
<evidence type="ECO:0008006" key="4">
    <source>
        <dbReference type="Google" id="ProtNLM"/>
    </source>
</evidence>
<dbReference type="RefSeq" id="WP_139697337.1">
    <property type="nucleotide sequence ID" value="NZ_CP074074.1"/>
</dbReference>
<keyword evidence="1" id="KW-1133">Transmembrane helix</keyword>
<feature type="transmembrane region" description="Helical" evidence="1">
    <location>
        <begin position="139"/>
        <end position="164"/>
    </location>
</feature>
<dbReference type="OrthoDB" id="1365379at2"/>
<evidence type="ECO:0000313" key="3">
    <source>
        <dbReference type="Proteomes" id="UP000308713"/>
    </source>
</evidence>
<dbReference type="AlphaFoldDB" id="A0A5C4SKF0"/>
<evidence type="ECO:0000313" key="2">
    <source>
        <dbReference type="EMBL" id="TNJ43705.1"/>
    </source>
</evidence>
<feature type="transmembrane region" description="Helical" evidence="1">
    <location>
        <begin position="197"/>
        <end position="225"/>
    </location>
</feature>
<dbReference type="EMBL" id="VDCS01000009">
    <property type="protein sequence ID" value="TNJ43705.1"/>
    <property type="molecule type" value="Genomic_DNA"/>
</dbReference>
<protein>
    <recommendedName>
        <fullName evidence="4">DUF975 family protein</fullName>
    </recommendedName>
</protein>
<dbReference type="Proteomes" id="UP000308713">
    <property type="component" value="Unassembled WGS sequence"/>
</dbReference>
<evidence type="ECO:0000256" key="1">
    <source>
        <dbReference type="SAM" id="Phobius"/>
    </source>
</evidence>
<keyword evidence="1" id="KW-0472">Membrane</keyword>
<sequence length="258" mass="28866">MINLNHFINKIENAKSLDFGDIFNQSIELFKKVWLQGLVVYLLNMVLMLPFILIMYVPMIVLGVLGQESFDGGLGLEGMGILAISAMIVLIMVMILGVTTISVALKGAYYRMLKHKDLGLDASDDYFFFLKSKYLKKTFMLSLSIIGMMILGYALCVLPVFYLMVPLYYMVITYAMNPDLSNSDIIKIGFKLGNKKWFLSFGLIIVAGILAGLVGVLMCFIGIYVTQQFSDIPAYYVYKSVVGLKEQDAIDEIGTPIE</sequence>
<feature type="transmembrane region" description="Helical" evidence="1">
    <location>
        <begin position="81"/>
        <end position="105"/>
    </location>
</feature>